<accession>A0ACC0RHL7</accession>
<dbReference type="EMBL" id="CM046503">
    <property type="protein sequence ID" value="KAI8685132.1"/>
    <property type="molecule type" value="Genomic_DNA"/>
</dbReference>
<comment type="caution">
    <text evidence="1">The sequence shown here is derived from an EMBL/GenBank/DDBJ whole genome shotgun (WGS) entry which is preliminary data.</text>
</comment>
<proteinExistence type="predicted"/>
<gene>
    <name evidence="1" type="ORF">NCS57_00181500</name>
</gene>
<evidence type="ECO:0000313" key="1">
    <source>
        <dbReference type="EMBL" id="KAI8685132.1"/>
    </source>
</evidence>
<dbReference type="Proteomes" id="UP001065298">
    <property type="component" value="Chromosome 1"/>
</dbReference>
<organism evidence="1 2">
    <name type="scientific">Fusarium keratoplasticum</name>
    <dbReference type="NCBI Taxonomy" id="1328300"/>
    <lineage>
        <taxon>Eukaryota</taxon>
        <taxon>Fungi</taxon>
        <taxon>Dikarya</taxon>
        <taxon>Ascomycota</taxon>
        <taxon>Pezizomycotina</taxon>
        <taxon>Sordariomycetes</taxon>
        <taxon>Hypocreomycetidae</taxon>
        <taxon>Hypocreales</taxon>
        <taxon>Nectriaceae</taxon>
        <taxon>Fusarium</taxon>
        <taxon>Fusarium solani species complex</taxon>
    </lineage>
</organism>
<protein>
    <submittedName>
        <fullName evidence="1">Uncharacterized protein</fullName>
    </submittedName>
</protein>
<name>A0ACC0RHL7_9HYPO</name>
<sequence>MVKTYILAPNWTTAPPPNGPIQLGHILDDLTEFVPLNRRSVPEIPEDDKNPADIKTGFTTSRSELLSGELGVFARIFGLVGIGAGAGVFYEKNKSDVLICKRLDTTTFDPTPEYIEKSVKVPEVSHYMKLRRYKDPVYMVTGLKIGRECSLQSSQSRNKGFKLDGGLNVPATPCQTGFEAGLSTSATQGESWEGSTDFIVAFRVKKIWYHQGELRNKTHQDKAVMQDGGAVKTESTMVLMHDDDVTPDNVFIDKALTTEMEAENGEEVVWIVPKVGQDLEQPR</sequence>
<reference evidence="1" key="1">
    <citation type="submission" date="2022-06" db="EMBL/GenBank/DDBJ databases">
        <title>Fusarium solani species complex genomes reveal bases of compartmentalisation and animal pathogenesis.</title>
        <authorList>
            <person name="Tsai I.J."/>
        </authorList>
    </citation>
    <scope>NUCLEOTIDE SEQUENCE</scope>
    <source>
        <strain evidence="1">Fu6.1</strain>
    </source>
</reference>
<keyword evidence="2" id="KW-1185">Reference proteome</keyword>
<evidence type="ECO:0000313" key="2">
    <source>
        <dbReference type="Proteomes" id="UP001065298"/>
    </source>
</evidence>